<evidence type="ECO:0000313" key="1">
    <source>
        <dbReference type="EMBL" id="ERK38981.1"/>
    </source>
</evidence>
<dbReference type="Gene3D" id="2.40.160.130">
    <property type="entry name" value="Capsule assembly protein Wzi"/>
    <property type="match status" value="1"/>
</dbReference>
<gene>
    <name evidence="1" type="ORF">HMPREF9135_0654</name>
</gene>
<organism evidence="1 2">
    <name type="scientific">Segatella baroniae F0067</name>
    <dbReference type="NCBI Taxonomy" id="1115809"/>
    <lineage>
        <taxon>Bacteria</taxon>
        <taxon>Pseudomonadati</taxon>
        <taxon>Bacteroidota</taxon>
        <taxon>Bacteroidia</taxon>
        <taxon>Bacteroidales</taxon>
        <taxon>Prevotellaceae</taxon>
        <taxon>Segatella</taxon>
    </lineage>
</organism>
<proteinExistence type="predicted"/>
<name>U2P4B2_9BACT</name>
<evidence type="ECO:0000313" key="2">
    <source>
        <dbReference type="Proteomes" id="UP000016648"/>
    </source>
</evidence>
<accession>U2P4B2</accession>
<dbReference type="Proteomes" id="UP000016648">
    <property type="component" value="Unassembled WGS sequence"/>
</dbReference>
<sequence length="534" mass="60787">MSLSSYHHADDDMNFKQFVYFAALCTWPLVGHAQYAWQEGAETGRLNLSKDIQYRVEAQVSVAKGTTPLWLNANRYGLSSLKSDNGYLRASVERALRNDSTRRWALGYGLDVVAPMRYTSKVVVQQAFVEARWLHGVLTVGSKEFPMELKNNRLSSGSQTLGINARPVPQARLALPEYWVLPFAHDWLRLKGHVAFGKMTDGNWQRDFVSKTERHTDNVLYHSKAGYLMIGNPDRFFPFSVELGLEMATTFGGTIYRPEADGTTTVLRGGRGLKDFWHAVVPGGADVEETTYQNAAGNQLGSWLMRVNYDTDRWGVSLYADKFFEDHSGMFLLDYDGYGTGDEWNVRKKRRYFVYDLKDIMLGAEVRLKDCRWIDNVVVEYLYTPYQSGPVYHDHTKSFSEHIGGRDNYYNHNIYMGWQHWGQAIGNPLYTAPLYNKDGRIVFQNNRFTACHLGLSGHPTEQVDYRLLATYQSGLGTYDDPFTETRRNVSVMLEVTCHLNKGWRITSACGMDMGGLLGHNYGGRLTIVKTGFLK</sequence>
<dbReference type="EMBL" id="AWEY01000032">
    <property type="protein sequence ID" value="ERK38981.1"/>
    <property type="molecule type" value="Genomic_DNA"/>
</dbReference>
<protein>
    <submittedName>
        <fullName evidence="1">Capsule assembly protein Wzi</fullName>
    </submittedName>
</protein>
<dbReference type="InterPro" id="IPR038636">
    <property type="entry name" value="Wzi_sf"/>
</dbReference>
<reference evidence="1 2" key="1">
    <citation type="submission" date="2013-08" db="EMBL/GenBank/DDBJ databases">
        <authorList>
            <person name="Durkin A.S."/>
            <person name="Haft D.R."/>
            <person name="McCorrison J."/>
            <person name="Torralba M."/>
            <person name="Gillis M."/>
            <person name="Haft D.H."/>
            <person name="Methe B."/>
            <person name="Sutton G."/>
            <person name="Nelson K.E."/>
        </authorList>
    </citation>
    <scope>NUCLEOTIDE SEQUENCE [LARGE SCALE GENOMIC DNA]</scope>
    <source>
        <strain evidence="1 2">F0067</strain>
    </source>
</reference>
<keyword evidence="2" id="KW-1185">Reference proteome</keyword>
<dbReference type="AlphaFoldDB" id="U2P4B2"/>
<comment type="caution">
    <text evidence="1">The sequence shown here is derived from an EMBL/GenBank/DDBJ whole genome shotgun (WGS) entry which is preliminary data.</text>
</comment>
<dbReference type="PATRIC" id="fig|1115809.3.peg.1656"/>